<reference evidence="4" key="1">
    <citation type="journal article" date="2019" name="Int. J. Syst. Evol. Microbiol.">
        <title>The Global Catalogue of Microorganisms (GCM) 10K type strain sequencing project: providing services to taxonomists for standard genome sequencing and annotation.</title>
        <authorList>
            <consortium name="The Broad Institute Genomics Platform"/>
            <consortium name="The Broad Institute Genome Sequencing Center for Infectious Disease"/>
            <person name="Wu L."/>
            <person name="Ma J."/>
        </authorList>
    </citation>
    <scope>NUCLEOTIDE SEQUENCE [LARGE SCALE GENOMIC DNA]</scope>
    <source>
        <strain evidence="4">CGMCC 4.7680</strain>
    </source>
</reference>
<organism evidence="3 4">
    <name type="scientific">Amycolatopsis bullii</name>
    <dbReference type="NCBI Taxonomy" id="941987"/>
    <lineage>
        <taxon>Bacteria</taxon>
        <taxon>Bacillati</taxon>
        <taxon>Actinomycetota</taxon>
        <taxon>Actinomycetes</taxon>
        <taxon>Pseudonocardiales</taxon>
        <taxon>Pseudonocardiaceae</taxon>
        <taxon>Amycolatopsis</taxon>
    </lineage>
</organism>
<dbReference type="PROSITE" id="PS50887">
    <property type="entry name" value="GGDEF"/>
    <property type="match status" value="1"/>
</dbReference>
<feature type="transmembrane region" description="Helical" evidence="1">
    <location>
        <begin position="35"/>
        <end position="62"/>
    </location>
</feature>
<dbReference type="NCBIfam" id="TIGR00254">
    <property type="entry name" value="GGDEF"/>
    <property type="match status" value="1"/>
</dbReference>
<protein>
    <recommendedName>
        <fullName evidence="2">GGDEF domain-containing protein</fullName>
    </recommendedName>
</protein>
<dbReference type="InterPro" id="IPR029787">
    <property type="entry name" value="Nucleotide_cyclase"/>
</dbReference>
<feature type="transmembrane region" description="Helical" evidence="1">
    <location>
        <begin position="82"/>
        <end position="105"/>
    </location>
</feature>
<dbReference type="PANTHER" id="PTHR45138:SF9">
    <property type="entry name" value="DIGUANYLATE CYCLASE DGCM-RELATED"/>
    <property type="match status" value="1"/>
</dbReference>
<keyword evidence="1" id="KW-0472">Membrane</keyword>
<gene>
    <name evidence="3" type="ORF">GCM10017567_56880</name>
</gene>
<comment type="caution">
    <text evidence="3">The sequence shown here is derived from an EMBL/GenBank/DDBJ whole genome shotgun (WGS) entry which is preliminary data.</text>
</comment>
<keyword evidence="1" id="KW-1133">Transmembrane helix</keyword>
<dbReference type="Gene3D" id="3.30.70.270">
    <property type="match status" value="1"/>
</dbReference>
<keyword evidence="1" id="KW-0812">Transmembrane</keyword>
<evidence type="ECO:0000313" key="4">
    <source>
        <dbReference type="Proteomes" id="UP000649955"/>
    </source>
</evidence>
<evidence type="ECO:0000256" key="1">
    <source>
        <dbReference type="SAM" id="Phobius"/>
    </source>
</evidence>
<accession>A0ABQ3KNQ5</accession>
<dbReference type="InterPro" id="IPR000160">
    <property type="entry name" value="GGDEF_dom"/>
</dbReference>
<dbReference type="RefSeq" id="WP_229902963.1">
    <property type="nucleotide sequence ID" value="NZ_BNAW01000030.1"/>
</dbReference>
<dbReference type="EMBL" id="BNAW01000030">
    <property type="protein sequence ID" value="GHG29780.1"/>
    <property type="molecule type" value="Genomic_DNA"/>
</dbReference>
<dbReference type="Proteomes" id="UP000649955">
    <property type="component" value="Unassembled WGS sequence"/>
</dbReference>
<dbReference type="Pfam" id="PF00990">
    <property type="entry name" value="GGDEF"/>
    <property type="match status" value="1"/>
</dbReference>
<name>A0ABQ3KNQ5_9PSEU</name>
<proteinExistence type="predicted"/>
<dbReference type="CDD" id="cd01949">
    <property type="entry name" value="GGDEF"/>
    <property type="match status" value="1"/>
</dbReference>
<feature type="domain" description="GGDEF" evidence="2">
    <location>
        <begin position="158"/>
        <end position="298"/>
    </location>
</feature>
<dbReference type="PANTHER" id="PTHR45138">
    <property type="entry name" value="REGULATORY COMPONENTS OF SENSORY TRANSDUCTION SYSTEM"/>
    <property type="match status" value="1"/>
</dbReference>
<evidence type="ECO:0000259" key="2">
    <source>
        <dbReference type="PROSITE" id="PS50887"/>
    </source>
</evidence>
<keyword evidence="4" id="KW-1185">Reference proteome</keyword>
<sequence>MRKVYSGSTFVIASATAEAVLHAGGLSTAPRLPTSAWTLLMVVAAAAAWWLTNYALVVLAILLSSDERISAKAALGHPADQLVVAAALGLGVTMAVVLVHSPWVLPAPMLAVLCVHRDLLLPQYMRQARTDQKTGLAAAVYWSDALTAALRRAKLAGTSVGVLFLDLDRFKEINDIYGHPAGDQAIQVIADLVQAEVRSWDLVARWGGDELAVMLPDLEHQQLLDVAERIRSRLAGTPITLTATSDGKHHILRGVTTSMGVASFPQAGGTADELLLAADRALLHAKKTGRNRVVLAVPTELATADGSAADPTTTPAA</sequence>
<dbReference type="InterPro" id="IPR043128">
    <property type="entry name" value="Rev_trsase/Diguanyl_cyclase"/>
</dbReference>
<dbReference type="InterPro" id="IPR050469">
    <property type="entry name" value="Diguanylate_Cyclase"/>
</dbReference>
<dbReference type="SUPFAM" id="SSF55073">
    <property type="entry name" value="Nucleotide cyclase"/>
    <property type="match status" value="1"/>
</dbReference>
<dbReference type="SMART" id="SM00267">
    <property type="entry name" value="GGDEF"/>
    <property type="match status" value="1"/>
</dbReference>
<evidence type="ECO:0000313" key="3">
    <source>
        <dbReference type="EMBL" id="GHG29780.1"/>
    </source>
</evidence>